<reference evidence="2 3" key="1">
    <citation type="submission" date="2015-08" db="EMBL/GenBank/DDBJ databases">
        <title>Next Generation Sequencing and Analysis of the Genome of Puccinia sorghi L Schw, the Causal Agent of Maize Common Rust.</title>
        <authorList>
            <person name="Rochi L."/>
            <person name="Burguener G."/>
            <person name="Darino M."/>
            <person name="Turjanski A."/>
            <person name="Kreff E."/>
            <person name="Dieguez M.J."/>
            <person name="Sacco F."/>
        </authorList>
    </citation>
    <scope>NUCLEOTIDE SEQUENCE [LARGE SCALE GENOMIC DNA]</scope>
    <source>
        <strain evidence="2 3">RO10H11247</strain>
    </source>
</reference>
<keyword evidence="1" id="KW-0812">Transmembrane</keyword>
<sequence length="416" mass="48912">MKSWHWKTHVEYVLSDDLSVVKLKEYEFEECVTLIILGESIICQDVRLENCIASDFSSKPSNINGSFIFIHFLILFNSISNLHLTFLTVIRYDEYFSFTQILLLSNQITLFHFISSYHSQVCSFFTVPVLLLYFPPFPHSLQFNLKLTPDFPHGNQLCLCFVSIYSTVNSHLQFSVFQVLPYWLMKCGDPAQWMYGRNFSRERMSTILPPSLLAQSQSHKNRIKGYEGFFPTLRLSYRDFVRWRSNQSCCRGDIHTRHCKTKIAQLPAVDMQKVQQSTWCHSHLSPIFIQPRFDSQSLFRLHTWLEYSSCQLQTFEQVFSAVRSHWKIVQRLWIYLLIFSLISPCFLFLMLENHQLNFPFILSFSFEQKGETSHKQEVIFWFKILVDLVIEMMKAILNTGPSMLTVALAQWKTANS</sequence>
<dbReference type="VEuPathDB" id="FungiDB:VP01_309g2"/>
<organism evidence="2 3">
    <name type="scientific">Puccinia sorghi</name>
    <dbReference type="NCBI Taxonomy" id="27349"/>
    <lineage>
        <taxon>Eukaryota</taxon>
        <taxon>Fungi</taxon>
        <taxon>Dikarya</taxon>
        <taxon>Basidiomycota</taxon>
        <taxon>Pucciniomycotina</taxon>
        <taxon>Pucciniomycetes</taxon>
        <taxon>Pucciniales</taxon>
        <taxon>Pucciniaceae</taxon>
        <taxon>Puccinia</taxon>
    </lineage>
</organism>
<keyword evidence="3" id="KW-1185">Reference proteome</keyword>
<accession>A0A0L6UZG8</accession>
<feature type="transmembrane region" description="Helical" evidence="1">
    <location>
        <begin position="67"/>
        <end position="90"/>
    </location>
</feature>
<feature type="transmembrane region" description="Helical" evidence="1">
    <location>
        <begin position="332"/>
        <end position="351"/>
    </location>
</feature>
<dbReference type="Proteomes" id="UP000037035">
    <property type="component" value="Unassembled WGS sequence"/>
</dbReference>
<proteinExistence type="predicted"/>
<dbReference type="EMBL" id="LAVV01008057">
    <property type="protein sequence ID" value="KNZ53923.1"/>
    <property type="molecule type" value="Genomic_DNA"/>
</dbReference>
<dbReference type="AlphaFoldDB" id="A0A0L6UZG8"/>
<protein>
    <submittedName>
        <fullName evidence="2">Uncharacterized protein</fullName>
    </submittedName>
</protein>
<evidence type="ECO:0000313" key="3">
    <source>
        <dbReference type="Proteomes" id="UP000037035"/>
    </source>
</evidence>
<keyword evidence="1" id="KW-1133">Transmembrane helix</keyword>
<gene>
    <name evidence="2" type="ORF">VP01_309g2</name>
</gene>
<evidence type="ECO:0000256" key="1">
    <source>
        <dbReference type="SAM" id="Phobius"/>
    </source>
</evidence>
<keyword evidence="1" id="KW-0472">Membrane</keyword>
<name>A0A0L6UZG8_9BASI</name>
<comment type="caution">
    <text evidence="2">The sequence shown here is derived from an EMBL/GenBank/DDBJ whole genome shotgun (WGS) entry which is preliminary data.</text>
</comment>
<evidence type="ECO:0000313" key="2">
    <source>
        <dbReference type="EMBL" id="KNZ53923.1"/>
    </source>
</evidence>